<dbReference type="PROSITE" id="PS00175">
    <property type="entry name" value="PG_MUTASE"/>
    <property type="match status" value="1"/>
</dbReference>
<feature type="binding site" evidence="5 7">
    <location>
        <begin position="179"/>
        <end position="180"/>
    </location>
    <ligand>
        <name>substrate</name>
    </ligand>
</feature>
<dbReference type="AlphaFoldDB" id="A0A1G6JUE3"/>
<keyword evidence="2 5" id="KW-0312">Gluconeogenesis</keyword>
<comment type="catalytic activity">
    <reaction evidence="5 9">
        <text>(2R)-2-phosphoglycerate = (2R)-3-phosphoglycerate</text>
        <dbReference type="Rhea" id="RHEA:15901"/>
        <dbReference type="ChEBI" id="CHEBI:58272"/>
        <dbReference type="ChEBI" id="CHEBI:58289"/>
        <dbReference type="EC" id="5.4.2.11"/>
    </reaction>
</comment>
<gene>
    <name evidence="5" type="primary">gpmA</name>
    <name evidence="10" type="ORF">SAMN05660835_00482</name>
</gene>
<feature type="binding site" evidence="5 7">
    <location>
        <begin position="8"/>
        <end position="15"/>
    </location>
    <ligand>
        <name>substrate</name>
    </ligand>
</feature>
<dbReference type="CDD" id="cd07067">
    <property type="entry name" value="HP_PGM_like"/>
    <property type="match status" value="1"/>
</dbReference>
<dbReference type="InterPro" id="IPR013078">
    <property type="entry name" value="His_Pase_superF_clade-1"/>
</dbReference>
<dbReference type="SMART" id="SM00855">
    <property type="entry name" value="PGAM"/>
    <property type="match status" value="1"/>
</dbReference>
<dbReference type="RefSeq" id="WP_092127934.1">
    <property type="nucleotide sequence ID" value="NZ_FMYU01000003.1"/>
</dbReference>
<comment type="function">
    <text evidence="5 9">Catalyzes the interconversion of 2-phosphoglycerate and 3-phosphoglycerate.</text>
</comment>
<evidence type="ECO:0000313" key="11">
    <source>
        <dbReference type="Proteomes" id="UP000199411"/>
    </source>
</evidence>
<dbReference type="EC" id="5.4.2.11" evidence="5 9"/>
<dbReference type="OrthoDB" id="9781415at2"/>
<dbReference type="UniPathway" id="UPA00109">
    <property type="reaction ID" value="UER00186"/>
</dbReference>
<dbReference type="InterPro" id="IPR001345">
    <property type="entry name" value="PG/BPGM_mutase_AS"/>
</dbReference>
<sequence>MSHLILIRHGQSIWNDKNLFTGWVDIPLSQKGIFEALNAGEKLSKFNIDIVYTSKLARAIQTALILLSKLDTQKTPVIIHTKGKMKKWSNYASSIEIIPIIQKKELNERYYGTLQGLNKKEVGLKYGEQQLKLWRRSFDVAPPGGESLKDNLKRTLPFFKQKVVEQLEDGKDVLIVAHGNSLRAITKYIENLDENQIIKVEIPTGTPIVYNYENKIFKDKVIL</sequence>
<reference evidence="11" key="1">
    <citation type="submission" date="2016-10" db="EMBL/GenBank/DDBJ databases">
        <authorList>
            <person name="Varghese N."/>
            <person name="Submissions S."/>
        </authorList>
    </citation>
    <scope>NUCLEOTIDE SEQUENCE [LARGE SCALE GENOMIC DNA]</scope>
    <source>
        <strain evidence="11">DSM 8415</strain>
    </source>
</reference>
<feature type="binding site" evidence="5 7">
    <location>
        <begin position="21"/>
        <end position="22"/>
    </location>
    <ligand>
        <name>substrate</name>
    </ligand>
</feature>
<evidence type="ECO:0000256" key="7">
    <source>
        <dbReference type="PIRSR" id="PIRSR613078-2"/>
    </source>
</evidence>
<accession>A0A1G6JUE3</accession>
<keyword evidence="11" id="KW-1185">Reference proteome</keyword>
<comment type="similarity">
    <text evidence="1 5">Belongs to the phosphoglycerate mutase family. BPG-dependent PGAM subfamily.</text>
</comment>
<feature type="active site" description="Tele-phosphohistidine intermediate" evidence="5 6">
    <location>
        <position position="9"/>
    </location>
</feature>
<dbReference type="Pfam" id="PF00300">
    <property type="entry name" value="His_Phos_1"/>
    <property type="match status" value="2"/>
</dbReference>
<evidence type="ECO:0000256" key="6">
    <source>
        <dbReference type="PIRSR" id="PIRSR613078-1"/>
    </source>
</evidence>
<evidence type="ECO:0000256" key="4">
    <source>
        <dbReference type="ARBA" id="ARBA00023235"/>
    </source>
</evidence>
<evidence type="ECO:0000313" key="10">
    <source>
        <dbReference type="EMBL" id="SDC22317.1"/>
    </source>
</evidence>
<proteinExistence type="inferred from homology"/>
<dbReference type="GO" id="GO:0006094">
    <property type="term" value="P:gluconeogenesis"/>
    <property type="evidence" value="ECO:0007669"/>
    <property type="project" value="UniProtKB-UniRule"/>
</dbReference>
<dbReference type="PANTHER" id="PTHR11931">
    <property type="entry name" value="PHOSPHOGLYCERATE MUTASE"/>
    <property type="match status" value="1"/>
</dbReference>
<feature type="active site" description="Proton donor/acceptor" evidence="5 6">
    <location>
        <position position="108"/>
    </location>
</feature>
<evidence type="ECO:0000256" key="2">
    <source>
        <dbReference type="ARBA" id="ARBA00022432"/>
    </source>
</evidence>
<dbReference type="EMBL" id="FMYU01000003">
    <property type="protein sequence ID" value="SDC22317.1"/>
    <property type="molecule type" value="Genomic_DNA"/>
</dbReference>
<evidence type="ECO:0000256" key="9">
    <source>
        <dbReference type="RuleBase" id="RU004512"/>
    </source>
</evidence>
<evidence type="ECO:0000256" key="5">
    <source>
        <dbReference type="HAMAP-Rule" id="MF_01039"/>
    </source>
</evidence>
<dbReference type="InterPro" id="IPR005952">
    <property type="entry name" value="Phosphogly_mut1"/>
</dbReference>
<keyword evidence="3 5" id="KW-0324">Glycolysis</keyword>
<feature type="binding site" evidence="5 7">
    <location>
        <position position="58"/>
    </location>
    <ligand>
        <name>substrate</name>
    </ligand>
</feature>
<dbReference type="SUPFAM" id="SSF53254">
    <property type="entry name" value="Phosphoglycerate mutase-like"/>
    <property type="match status" value="1"/>
</dbReference>
<feature type="site" description="Transition state stabilizer" evidence="5 8">
    <location>
        <position position="178"/>
    </location>
</feature>
<dbReference type="GO" id="GO:0006096">
    <property type="term" value="P:glycolytic process"/>
    <property type="evidence" value="ECO:0007669"/>
    <property type="project" value="UniProtKB-UniRule"/>
</dbReference>
<organism evidence="10 11">
    <name type="scientific">Desulfurella multipotens</name>
    <dbReference type="NCBI Taxonomy" id="79269"/>
    <lineage>
        <taxon>Bacteria</taxon>
        <taxon>Pseudomonadati</taxon>
        <taxon>Campylobacterota</taxon>
        <taxon>Desulfurellia</taxon>
        <taxon>Desulfurellales</taxon>
        <taxon>Desulfurellaceae</taxon>
        <taxon>Desulfurella</taxon>
    </lineage>
</organism>
<comment type="pathway">
    <text evidence="5 9">Carbohydrate degradation; glycolysis; pyruvate from D-glyceraldehyde 3-phosphate: step 3/5.</text>
</comment>
<evidence type="ECO:0000256" key="8">
    <source>
        <dbReference type="PIRSR" id="PIRSR613078-3"/>
    </source>
</evidence>
<feature type="binding site" evidence="5 7">
    <location>
        <begin position="135"/>
        <end position="136"/>
    </location>
    <ligand>
        <name>substrate</name>
    </ligand>
</feature>
<protein>
    <recommendedName>
        <fullName evidence="5 9">2,3-bisphosphoglycerate-dependent phosphoglycerate mutase</fullName>
        <shortName evidence="5">BPG-dependent PGAM</shortName>
        <shortName evidence="5">PGAM</shortName>
        <shortName evidence="5">Phosphoglyceromutase</shortName>
        <shortName evidence="5">dPGM</shortName>
        <ecNumber evidence="5 9">5.4.2.11</ecNumber>
    </recommendedName>
</protein>
<dbReference type="Gene3D" id="3.40.50.1240">
    <property type="entry name" value="Phosphoglycerate mutase-like"/>
    <property type="match status" value="1"/>
</dbReference>
<name>A0A1G6JUE3_9BACT</name>
<dbReference type="PIRSF" id="PIRSF000709">
    <property type="entry name" value="6PFK_2-Ptase"/>
    <property type="match status" value="1"/>
</dbReference>
<dbReference type="GO" id="GO:0004619">
    <property type="term" value="F:phosphoglycerate mutase activity"/>
    <property type="evidence" value="ECO:0007669"/>
    <property type="project" value="UniProtKB-UniRule"/>
</dbReference>
<dbReference type="Proteomes" id="UP000199411">
    <property type="component" value="Unassembled WGS sequence"/>
</dbReference>
<keyword evidence="4 5" id="KW-0413">Isomerase</keyword>
<feature type="binding site" evidence="5 7">
    <location>
        <begin position="108"/>
        <end position="111"/>
    </location>
    <ligand>
        <name>substrate</name>
    </ligand>
</feature>
<dbReference type="NCBIfam" id="TIGR01258">
    <property type="entry name" value="pgm_1"/>
    <property type="match status" value="2"/>
</dbReference>
<feature type="binding site" evidence="5 7">
    <location>
        <position position="119"/>
    </location>
    <ligand>
        <name>substrate</name>
    </ligand>
</feature>
<evidence type="ECO:0000256" key="3">
    <source>
        <dbReference type="ARBA" id="ARBA00023152"/>
    </source>
</evidence>
<evidence type="ECO:0000256" key="1">
    <source>
        <dbReference type="ARBA" id="ARBA00006717"/>
    </source>
</evidence>
<dbReference type="HAMAP" id="MF_01039">
    <property type="entry name" value="PGAM_GpmA"/>
    <property type="match status" value="1"/>
</dbReference>
<dbReference type="InterPro" id="IPR029033">
    <property type="entry name" value="His_PPase_superfam"/>
</dbReference>